<evidence type="ECO:0000256" key="1">
    <source>
        <dbReference type="ARBA" id="ARBA00004651"/>
    </source>
</evidence>
<keyword evidence="2" id="KW-0813">Transport</keyword>
<dbReference type="SUPFAM" id="SSF161098">
    <property type="entry name" value="MetI-like"/>
    <property type="match status" value="1"/>
</dbReference>
<dbReference type="GO" id="GO:0005886">
    <property type="term" value="C:plasma membrane"/>
    <property type="evidence" value="ECO:0007669"/>
    <property type="project" value="UniProtKB-SubCell"/>
</dbReference>
<dbReference type="PANTHER" id="PTHR32243:SF24">
    <property type="entry name" value="DIACETYLCHITOBIOSE UPTAKE SYSTEM PERMEASE PROTEIN NGCG"/>
    <property type="match status" value="1"/>
</dbReference>
<proteinExistence type="predicted"/>
<keyword evidence="3" id="KW-1003">Cell membrane</keyword>
<dbReference type="PANTHER" id="PTHR32243">
    <property type="entry name" value="MALTOSE TRANSPORT SYSTEM PERMEASE-RELATED"/>
    <property type="match status" value="1"/>
</dbReference>
<keyword evidence="6 7" id="KW-0472">Membrane</keyword>
<dbReference type="Gene3D" id="1.10.3720.10">
    <property type="entry name" value="MetI-like"/>
    <property type="match status" value="1"/>
</dbReference>
<evidence type="ECO:0000256" key="2">
    <source>
        <dbReference type="ARBA" id="ARBA00022448"/>
    </source>
</evidence>
<keyword evidence="4 7" id="KW-0812">Transmembrane</keyword>
<feature type="transmembrane region" description="Helical" evidence="7">
    <location>
        <begin position="89"/>
        <end position="113"/>
    </location>
</feature>
<feature type="transmembrane region" description="Helical" evidence="7">
    <location>
        <begin position="125"/>
        <end position="150"/>
    </location>
</feature>
<protein>
    <submittedName>
        <fullName evidence="9">Binding-protein-dependent transport system inner membrane protein</fullName>
    </submittedName>
</protein>
<dbReference type="InterPro" id="IPR050901">
    <property type="entry name" value="BP-dep_ABC_trans_perm"/>
</dbReference>
<name>A0A174IIS0_9CLOT</name>
<evidence type="ECO:0000256" key="7">
    <source>
        <dbReference type="SAM" id="Phobius"/>
    </source>
</evidence>
<organism evidence="9 10">
    <name type="scientific">Clostridium disporicum</name>
    <dbReference type="NCBI Taxonomy" id="84024"/>
    <lineage>
        <taxon>Bacteria</taxon>
        <taxon>Bacillati</taxon>
        <taxon>Bacillota</taxon>
        <taxon>Clostridia</taxon>
        <taxon>Eubacteriales</taxon>
        <taxon>Clostridiaceae</taxon>
        <taxon>Clostridium</taxon>
    </lineage>
</organism>
<evidence type="ECO:0000256" key="6">
    <source>
        <dbReference type="ARBA" id="ARBA00023136"/>
    </source>
</evidence>
<evidence type="ECO:0000259" key="8">
    <source>
        <dbReference type="PROSITE" id="PS50928"/>
    </source>
</evidence>
<comment type="subcellular location">
    <subcellularLocation>
        <location evidence="1">Cell membrane</location>
        <topology evidence="1">Multi-pass membrane protein</topology>
    </subcellularLocation>
</comment>
<evidence type="ECO:0000256" key="3">
    <source>
        <dbReference type="ARBA" id="ARBA00022475"/>
    </source>
</evidence>
<sequence length="204" mass="23084">MENIPESNLNINPVITKNNKKKSTNKLMKAFIYLCLILFALSILIPLGWSILAAFKHKSEFYGNPWALPEGLYLENFKTAFIKSHMGEYFFNSLFVTALALVILLVISIPAAYVLSRFNFKSKKLLNTIFAAGLFINVNYIVVPIFLLILDADKAIKQIFALPLSMTVFLDNKIVLALVYASTALPFTIYLLSNYLKTLPRAYE</sequence>
<reference evidence="9 10" key="1">
    <citation type="submission" date="2015-09" db="EMBL/GenBank/DDBJ databases">
        <authorList>
            <consortium name="Pathogen Informatics"/>
        </authorList>
    </citation>
    <scope>NUCLEOTIDE SEQUENCE [LARGE SCALE GENOMIC DNA]</scope>
    <source>
        <strain evidence="9 10">2789STDY5834855</strain>
    </source>
</reference>
<dbReference type="EMBL" id="CYZV01000067">
    <property type="protein sequence ID" value="CUO85318.1"/>
    <property type="molecule type" value="Genomic_DNA"/>
</dbReference>
<dbReference type="Proteomes" id="UP000095558">
    <property type="component" value="Unassembled WGS sequence"/>
</dbReference>
<dbReference type="InterPro" id="IPR035906">
    <property type="entry name" value="MetI-like_sf"/>
</dbReference>
<feature type="domain" description="ABC transmembrane type-1" evidence="8">
    <location>
        <begin position="90"/>
        <end position="204"/>
    </location>
</feature>
<gene>
    <name evidence="9" type="ORF">ERS852470_03553</name>
</gene>
<dbReference type="PROSITE" id="PS50928">
    <property type="entry name" value="ABC_TM1"/>
    <property type="match status" value="1"/>
</dbReference>
<accession>A0A174IIS0</accession>
<feature type="transmembrane region" description="Helical" evidence="7">
    <location>
        <begin position="174"/>
        <end position="192"/>
    </location>
</feature>
<evidence type="ECO:0000313" key="10">
    <source>
        <dbReference type="Proteomes" id="UP000095558"/>
    </source>
</evidence>
<feature type="transmembrane region" description="Helical" evidence="7">
    <location>
        <begin position="30"/>
        <end position="55"/>
    </location>
</feature>
<dbReference type="InterPro" id="IPR000515">
    <property type="entry name" value="MetI-like"/>
</dbReference>
<evidence type="ECO:0000256" key="4">
    <source>
        <dbReference type="ARBA" id="ARBA00022692"/>
    </source>
</evidence>
<dbReference type="GO" id="GO:0055085">
    <property type="term" value="P:transmembrane transport"/>
    <property type="evidence" value="ECO:0007669"/>
    <property type="project" value="InterPro"/>
</dbReference>
<keyword evidence="5 7" id="KW-1133">Transmembrane helix</keyword>
<evidence type="ECO:0000256" key="5">
    <source>
        <dbReference type="ARBA" id="ARBA00022989"/>
    </source>
</evidence>
<dbReference type="AlphaFoldDB" id="A0A174IIS0"/>
<evidence type="ECO:0000313" key="9">
    <source>
        <dbReference type="EMBL" id="CUO85318.1"/>
    </source>
</evidence>